<dbReference type="EMBL" id="KK198762">
    <property type="protein sequence ID" value="KCW52915.1"/>
    <property type="molecule type" value="Genomic_DNA"/>
</dbReference>
<dbReference type="SUPFAM" id="SSF103473">
    <property type="entry name" value="MFS general substrate transporter"/>
    <property type="match status" value="1"/>
</dbReference>
<dbReference type="InParanoid" id="A0A059AHR7"/>
<dbReference type="PROSITE" id="PS50850">
    <property type="entry name" value="MFS"/>
    <property type="match status" value="1"/>
</dbReference>
<feature type="transmembrane region" description="Helical" evidence="8">
    <location>
        <begin position="268"/>
        <end position="295"/>
    </location>
</feature>
<dbReference type="AlphaFoldDB" id="A0A059AHR7"/>
<feature type="transmembrane region" description="Helical" evidence="8">
    <location>
        <begin position="69"/>
        <end position="92"/>
    </location>
</feature>
<feature type="transmembrane region" description="Helical" evidence="8">
    <location>
        <begin position="302"/>
        <end position="322"/>
    </location>
</feature>
<dbReference type="InterPro" id="IPR011701">
    <property type="entry name" value="MFS"/>
</dbReference>
<evidence type="ECO:0000256" key="2">
    <source>
        <dbReference type="ARBA" id="ARBA00008432"/>
    </source>
</evidence>
<feature type="transmembrane region" description="Helical" evidence="8">
    <location>
        <begin position="202"/>
        <end position="223"/>
    </location>
</feature>
<evidence type="ECO:0000256" key="1">
    <source>
        <dbReference type="ARBA" id="ARBA00004141"/>
    </source>
</evidence>
<keyword evidence="3" id="KW-0813">Transport</keyword>
<evidence type="ECO:0000256" key="3">
    <source>
        <dbReference type="ARBA" id="ARBA00022448"/>
    </source>
</evidence>
<evidence type="ECO:0000313" key="10">
    <source>
        <dbReference type="EMBL" id="KCW52915.1"/>
    </source>
</evidence>
<dbReference type="GO" id="GO:0015112">
    <property type="term" value="F:nitrate transmembrane transporter activity"/>
    <property type="evidence" value="ECO:0000318"/>
    <property type="project" value="GO_Central"/>
</dbReference>
<dbReference type="eggNOG" id="ENOG502R19F">
    <property type="taxonomic scope" value="Eukaryota"/>
</dbReference>
<comment type="similarity">
    <text evidence="2">Belongs to the major facilitator superfamily. Nitrate/nitrite porter (TC 2.A.1.8) family.</text>
</comment>
<feature type="transmembrane region" description="Helical" evidence="8">
    <location>
        <begin position="173"/>
        <end position="190"/>
    </location>
</feature>
<keyword evidence="4 8" id="KW-0812">Transmembrane</keyword>
<dbReference type="CDD" id="cd17341">
    <property type="entry name" value="MFS_NRT2_like"/>
    <property type="match status" value="1"/>
</dbReference>
<evidence type="ECO:0000259" key="9">
    <source>
        <dbReference type="PROSITE" id="PS50850"/>
    </source>
</evidence>
<dbReference type="InterPro" id="IPR020846">
    <property type="entry name" value="MFS_dom"/>
</dbReference>
<dbReference type="InterPro" id="IPR005829">
    <property type="entry name" value="Sugar_transporter_CS"/>
</dbReference>
<protein>
    <recommendedName>
        <fullName evidence="9">Major facilitator superfamily (MFS) profile domain-containing protein</fullName>
    </recommendedName>
</protein>
<evidence type="ECO:0000256" key="8">
    <source>
        <dbReference type="SAM" id="Phobius"/>
    </source>
</evidence>
<organism evidence="10">
    <name type="scientific">Eucalyptus grandis</name>
    <name type="common">Flooded gum</name>
    <dbReference type="NCBI Taxonomy" id="71139"/>
    <lineage>
        <taxon>Eukaryota</taxon>
        <taxon>Viridiplantae</taxon>
        <taxon>Streptophyta</taxon>
        <taxon>Embryophyta</taxon>
        <taxon>Tracheophyta</taxon>
        <taxon>Spermatophyta</taxon>
        <taxon>Magnoliopsida</taxon>
        <taxon>eudicotyledons</taxon>
        <taxon>Gunneridae</taxon>
        <taxon>Pentapetalae</taxon>
        <taxon>rosids</taxon>
        <taxon>malvids</taxon>
        <taxon>Myrtales</taxon>
        <taxon>Myrtaceae</taxon>
        <taxon>Myrtoideae</taxon>
        <taxon>Eucalypteae</taxon>
        <taxon>Eucalyptus</taxon>
    </lineage>
</organism>
<reference evidence="10" key="1">
    <citation type="submission" date="2013-07" db="EMBL/GenBank/DDBJ databases">
        <title>The genome of Eucalyptus grandis.</title>
        <authorList>
            <person name="Schmutz J."/>
            <person name="Hayes R."/>
            <person name="Myburg A."/>
            <person name="Tuskan G."/>
            <person name="Grattapaglia D."/>
            <person name="Rokhsar D.S."/>
        </authorList>
    </citation>
    <scope>NUCLEOTIDE SEQUENCE</scope>
    <source>
        <tissue evidence="10">Leaf extractions</tissue>
    </source>
</reference>
<dbReference type="STRING" id="71139.A0A059AHR7"/>
<dbReference type="PANTHER" id="PTHR23515">
    <property type="entry name" value="HIGH-AFFINITY NITRATE TRANSPORTER 2.3"/>
    <property type="match status" value="1"/>
</dbReference>
<sequence length="378" mass="39925">MGPACDLVGPRAASAALSLLTAPAILAAGLVTTPAGFVAVRFFVGFSIANFVANQFWMSSMFAGDVVGLANGVAAGWANVGSGLTQLVMPLIYTSLVEHLHVSSSSAWRVSFVVPAVFQIVTAIMVLAFGQDLPSGNYKRNLNNTETQKYRNGEASKEGFFDVLMHGLRNYRGWILGLTYGYCFGVELTADNVLAQYFYDRFGVSLQAAGLIVATFGAANCVTRPAGGVASDMLGRRFGMRGRLWGLWAAQTAAGLLCVWLGRVGSLWGSIAVMCCFGVFVQAAAGLTFGVVPFVSKRSLGVISGMTGSGGTVGAVVTQLLLFSGSEMPRQTSISLMGLLMLVCTLPVALIYFPQWGGMFCGPSDDPDADEEEYSLLD</sequence>
<gene>
    <name evidence="10" type="ORF">EUGRSUZ_J02230</name>
</gene>
<dbReference type="FunFam" id="1.20.1250.20:FF:000053">
    <property type="entry name" value="Nitrate transporter 2.1"/>
    <property type="match status" value="1"/>
</dbReference>
<keyword evidence="7 8" id="KW-0472">Membrane</keyword>
<feature type="domain" description="Major facilitator superfamily (MFS) profile" evidence="9">
    <location>
        <begin position="1"/>
        <end position="356"/>
    </location>
</feature>
<dbReference type="Gene3D" id="1.20.1250.20">
    <property type="entry name" value="MFS general substrate transporter like domains"/>
    <property type="match status" value="2"/>
</dbReference>
<dbReference type="PROSITE" id="PS00216">
    <property type="entry name" value="SUGAR_TRANSPORT_1"/>
    <property type="match status" value="1"/>
</dbReference>
<dbReference type="GO" id="GO:0042128">
    <property type="term" value="P:nitrate assimilation"/>
    <property type="evidence" value="ECO:0007669"/>
    <property type="project" value="UniProtKB-KW"/>
</dbReference>
<name>A0A059AHR7_EUCGR</name>
<dbReference type="Pfam" id="PF07690">
    <property type="entry name" value="MFS_1"/>
    <property type="match status" value="1"/>
</dbReference>
<dbReference type="GO" id="GO:0015706">
    <property type="term" value="P:nitrate transmembrane transport"/>
    <property type="evidence" value="ECO:0000318"/>
    <property type="project" value="GO_Central"/>
</dbReference>
<evidence type="ECO:0000256" key="6">
    <source>
        <dbReference type="ARBA" id="ARBA00023063"/>
    </source>
</evidence>
<evidence type="ECO:0000256" key="4">
    <source>
        <dbReference type="ARBA" id="ARBA00022692"/>
    </source>
</evidence>
<dbReference type="InterPro" id="IPR036259">
    <property type="entry name" value="MFS_trans_sf"/>
</dbReference>
<feature type="transmembrane region" description="Helical" evidence="8">
    <location>
        <begin position="112"/>
        <end position="130"/>
    </location>
</feature>
<dbReference type="InterPro" id="IPR044772">
    <property type="entry name" value="NO3_transporter"/>
</dbReference>
<keyword evidence="6" id="KW-0534">Nitrate assimilation</keyword>
<dbReference type="OMA" id="VVWFSHA"/>
<dbReference type="Gramene" id="KCW52915">
    <property type="protein sequence ID" value="KCW52915"/>
    <property type="gene ID" value="EUGRSUZ_J02230"/>
</dbReference>
<accession>A0A059AHR7</accession>
<feature type="transmembrane region" description="Helical" evidence="8">
    <location>
        <begin position="334"/>
        <end position="353"/>
    </location>
</feature>
<keyword evidence="5 8" id="KW-1133">Transmembrane helix</keyword>
<dbReference type="GO" id="GO:0009705">
    <property type="term" value="C:plant-type vacuole membrane"/>
    <property type="evidence" value="ECO:0000318"/>
    <property type="project" value="GO_Central"/>
</dbReference>
<proteinExistence type="inferred from homology"/>
<evidence type="ECO:0000256" key="7">
    <source>
        <dbReference type="ARBA" id="ARBA00023136"/>
    </source>
</evidence>
<feature type="transmembrane region" description="Helical" evidence="8">
    <location>
        <begin position="244"/>
        <end position="262"/>
    </location>
</feature>
<evidence type="ECO:0000256" key="5">
    <source>
        <dbReference type="ARBA" id="ARBA00022989"/>
    </source>
</evidence>
<comment type="subcellular location">
    <subcellularLocation>
        <location evidence="1">Membrane</location>
        <topology evidence="1">Multi-pass membrane protein</topology>
    </subcellularLocation>
</comment>